<protein>
    <recommendedName>
        <fullName evidence="2">DUF6532 domain-containing protein</fullName>
    </recommendedName>
</protein>
<gene>
    <name evidence="3" type="ORF">CALCODRAFT_481519</name>
</gene>
<feature type="domain" description="DUF6532" evidence="2">
    <location>
        <begin position="246"/>
        <end position="462"/>
    </location>
</feature>
<feature type="compositionally biased region" description="Acidic residues" evidence="1">
    <location>
        <begin position="147"/>
        <end position="156"/>
    </location>
</feature>
<evidence type="ECO:0000313" key="4">
    <source>
        <dbReference type="Proteomes" id="UP000076842"/>
    </source>
</evidence>
<dbReference type="InParanoid" id="A0A165HLM2"/>
<reference evidence="3 4" key="1">
    <citation type="journal article" date="2016" name="Mol. Biol. Evol.">
        <title>Comparative Genomics of Early-Diverging Mushroom-Forming Fungi Provides Insights into the Origins of Lignocellulose Decay Capabilities.</title>
        <authorList>
            <person name="Nagy L.G."/>
            <person name="Riley R."/>
            <person name="Tritt A."/>
            <person name="Adam C."/>
            <person name="Daum C."/>
            <person name="Floudas D."/>
            <person name="Sun H."/>
            <person name="Yadav J.S."/>
            <person name="Pangilinan J."/>
            <person name="Larsson K.H."/>
            <person name="Matsuura K."/>
            <person name="Barry K."/>
            <person name="Labutti K."/>
            <person name="Kuo R."/>
            <person name="Ohm R.A."/>
            <person name="Bhattacharya S.S."/>
            <person name="Shirouzu T."/>
            <person name="Yoshinaga Y."/>
            <person name="Martin F.M."/>
            <person name="Grigoriev I.V."/>
            <person name="Hibbett D.S."/>
        </authorList>
    </citation>
    <scope>NUCLEOTIDE SEQUENCE [LARGE SCALE GENOMIC DNA]</scope>
    <source>
        <strain evidence="3 4">HHB12733</strain>
    </source>
</reference>
<accession>A0A165HLM2</accession>
<evidence type="ECO:0000313" key="3">
    <source>
        <dbReference type="EMBL" id="KZT59445.1"/>
    </source>
</evidence>
<evidence type="ECO:0000256" key="1">
    <source>
        <dbReference type="SAM" id="MobiDB-lite"/>
    </source>
</evidence>
<feature type="compositionally biased region" description="Basic and acidic residues" evidence="1">
    <location>
        <begin position="127"/>
        <end position="136"/>
    </location>
</feature>
<feature type="compositionally biased region" description="Basic and acidic residues" evidence="1">
    <location>
        <begin position="177"/>
        <end position="187"/>
    </location>
</feature>
<sequence>MSGLTTFRAFYPLLSEPSSTGALRFGEPQHHVTFFTSSISIGPVPAPFPDGGLRSGPVLQSQTGPVAPAQTTTGTADSAPTPPPRTSSGARGWFARQKAAAVPVSTLLAPPPPKSSAVQVKQTAKTRVSDGKKRVSDGNQDYLPESGTEDVEELSDEGYQGSSTRSRKRKPRHAKRSREPEVAIKREPARKKPRRTKTTVSDDATPEAPTTTALSSIHDPPAAIPPEKGGIKLQCFCPELKETIQEAKILFRLQFATINLYAEDNQREEFMATAILLANRSAHARWEKQIAGGDAAAIHGTLQGRNLTLAKPLISHYGPWFRTVIKSVAQTVVKQSFPELFDSHVTDQVRRAEVARLLDANSYLYGEISFDPDTNEMIRSKPFQSPALRAVIMQAWFGNGVEGDGHVFPELFLPEREPDGVITAAAVALLFALKQYETGRFVASEFNQADYQPAYRTLGWNLDWLKRKRRPKYDEILPYLLAVAVKVHDAQTARKVIEVQKDAEDDAQAEEEWLFLETDSE</sequence>
<feature type="compositionally biased region" description="Polar residues" evidence="1">
    <location>
        <begin position="116"/>
        <end position="126"/>
    </location>
</feature>
<feature type="compositionally biased region" description="Polar residues" evidence="1">
    <location>
        <begin position="58"/>
        <end position="78"/>
    </location>
</feature>
<keyword evidence="4" id="KW-1185">Reference proteome</keyword>
<organism evidence="3 4">
    <name type="scientific">Calocera cornea HHB12733</name>
    <dbReference type="NCBI Taxonomy" id="1353952"/>
    <lineage>
        <taxon>Eukaryota</taxon>
        <taxon>Fungi</taxon>
        <taxon>Dikarya</taxon>
        <taxon>Basidiomycota</taxon>
        <taxon>Agaricomycotina</taxon>
        <taxon>Dacrymycetes</taxon>
        <taxon>Dacrymycetales</taxon>
        <taxon>Dacrymycetaceae</taxon>
        <taxon>Calocera</taxon>
    </lineage>
</organism>
<dbReference type="EMBL" id="KV423940">
    <property type="protein sequence ID" value="KZT59445.1"/>
    <property type="molecule type" value="Genomic_DNA"/>
</dbReference>
<dbReference type="AlphaFoldDB" id="A0A165HLM2"/>
<feature type="compositionally biased region" description="Basic residues" evidence="1">
    <location>
        <begin position="165"/>
        <end position="176"/>
    </location>
</feature>
<feature type="region of interest" description="Disordered" evidence="1">
    <location>
        <begin position="46"/>
        <end position="225"/>
    </location>
</feature>
<feature type="compositionally biased region" description="Basic residues" evidence="1">
    <location>
        <begin position="188"/>
        <end position="197"/>
    </location>
</feature>
<dbReference type="Proteomes" id="UP000076842">
    <property type="component" value="Unassembled WGS sequence"/>
</dbReference>
<dbReference type="InterPro" id="IPR045341">
    <property type="entry name" value="DUF6532"/>
</dbReference>
<evidence type="ECO:0000259" key="2">
    <source>
        <dbReference type="Pfam" id="PF20149"/>
    </source>
</evidence>
<dbReference type="Pfam" id="PF20149">
    <property type="entry name" value="DUF6532"/>
    <property type="match status" value="1"/>
</dbReference>
<name>A0A165HLM2_9BASI</name>
<dbReference type="OrthoDB" id="2651384at2759"/>
<proteinExistence type="predicted"/>